<evidence type="ECO:0000313" key="3">
    <source>
        <dbReference type="EMBL" id="SNX70385.1"/>
    </source>
</evidence>
<name>A0A285CSH7_9BACI</name>
<dbReference type="PANTHER" id="PTHR42760">
    <property type="entry name" value="SHORT-CHAIN DEHYDROGENASES/REDUCTASES FAMILY MEMBER"/>
    <property type="match status" value="1"/>
</dbReference>
<dbReference type="OrthoDB" id="306388at2"/>
<dbReference type="InterPro" id="IPR020904">
    <property type="entry name" value="Sc_DH/Rdtase_CS"/>
</dbReference>
<dbReference type="SUPFAM" id="SSF51735">
    <property type="entry name" value="NAD(P)-binding Rossmann-fold domains"/>
    <property type="match status" value="1"/>
</dbReference>
<dbReference type="PRINTS" id="PR00080">
    <property type="entry name" value="SDRFAMILY"/>
</dbReference>
<dbReference type="GO" id="GO:0008206">
    <property type="term" value="P:bile acid metabolic process"/>
    <property type="evidence" value="ECO:0007669"/>
    <property type="project" value="UniProtKB-ARBA"/>
</dbReference>
<dbReference type="AlphaFoldDB" id="A0A285CSH7"/>
<dbReference type="InterPro" id="IPR036291">
    <property type="entry name" value="NAD(P)-bd_dom_sf"/>
</dbReference>
<evidence type="ECO:0000256" key="1">
    <source>
        <dbReference type="ARBA" id="ARBA00006484"/>
    </source>
</evidence>
<proteinExistence type="inferred from homology"/>
<sequence length="253" mass="26889">MAELANRVIIVTGGASGIGKETVLQLSEEGATVVVADYNEDAAKDVVSQIESNGGNAASYKVDVSKAEQVKGMIEWTADKFGTLNGIFNNAGIGLVKPFLEMDPESYHRVIDVDQHSVYYGMYYGAKKMVELKVPGTIVNTASIYGFRAALGSFNYNAAKAAVVMMSKSGALELADYGIRVVGVAPGFIDTPILGENEEMKESLASLHLRGKLIDPKKVASVVTFLFTDAASAINGSTVPIDDGFLAYKTKKG</sequence>
<dbReference type="Pfam" id="PF13561">
    <property type="entry name" value="adh_short_C2"/>
    <property type="match status" value="1"/>
</dbReference>
<evidence type="ECO:0000313" key="4">
    <source>
        <dbReference type="Proteomes" id="UP000219546"/>
    </source>
</evidence>
<dbReference type="RefSeq" id="WP_097158498.1">
    <property type="nucleotide sequence ID" value="NZ_JBEPMQ010000010.1"/>
</dbReference>
<accession>A0A285CSH7</accession>
<dbReference type="PROSITE" id="PS00061">
    <property type="entry name" value="ADH_SHORT"/>
    <property type="match status" value="1"/>
</dbReference>
<dbReference type="InterPro" id="IPR002347">
    <property type="entry name" value="SDR_fam"/>
</dbReference>
<evidence type="ECO:0000256" key="2">
    <source>
        <dbReference type="ARBA" id="ARBA00023002"/>
    </source>
</evidence>
<keyword evidence="2" id="KW-0560">Oxidoreductase</keyword>
<dbReference type="CDD" id="cd05233">
    <property type="entry name" value="SDR_c"/>
    <property type="match status" value="1"/>
</dbReference>
<dbReference type="Proteomes" id="UP000219546">
    <property type="component" value="Unassembled WGS sequence"/>
</dbReference>
<organism evidence="3 4">
    <name type="scientific">Bacillus oleivorans</name>
    <dbReference type="NCBI Taxonomy" id="1448271"/>
    <lineage>
        <taxon>Bacteria</taxon>
        <taxon>Bacillati</taxon>
        <taxon>Bacillota</taxon>
        <taxon>Bacilli</taxon>
        <taxon>Bacillales</taxon>
        <taxon>Bacillaceae</taxon>
        <taxon>Bacillus</taxon>
    </lineage>
</organism>
<comment type="similarity">
    <text evidence="1">Belongs to the short-chain dehydrogenases/reductases (SDR) family.</text>
</comment>
<reference evidence="3 4" key="1">
    <citation type="submission" date="2017-08" db="EMBL/GenBank/DDBJ databases">
        <authorList>
            <person name="de Groot N.N."/>
        </authorList>
    </citation>
    <scope>NUCLEOTIDE SEQUENCE [LARGE SCALE GENOMIC DNA]</scope>
    <source>
        <strain evidence="3 4">JC228</strain>
    </source>
</reference>
<protein>
    <submittedName>
        <fullName evidence="3">NAD(P)-dependent dehydrogenase (Short-subunit alcohol dehydrogenase family)</fullName>
    </submittedName>
</protein>
<keyword evidence="4" id="KW-1185">Reference proteome</keyword>
<dbReference type="FunFam" id="3.40.50.720:FF:000084">
    <property type="entry name" value="Short-chain dehydrogenase reductase"/>
    <property type="match status" value="1"/>
</dbReference>
<dbReference type="EMBL" id="OAOP01000004">
    <property type="protein sequence ID" value="SNX70385.1"/>
    <property type="molecule type" value="Genomic_DNA"/>
</dbReference>
<dbReference type="GO" id="GO:0016616">
    <property type="term" value="F:oxidoreductase activity, acting on the CH-OH group of donors, NAD or NADP as acceptor"/>
    <property type="evidence" value="ECO:0007669"/>
    <property type="project" value="TreeGrafter"/>
</dbReference>
<gene>
    <name evidence="3" type="ORF">SAMN05877753_10492</name>
</gene>
<dbReference type="Gene3D" id="3.40.50.720">
    <property type="entry name" value="NAD(P)-binding Rossmann-like Domain"/>
    <property type="match status" value="1"/>
</dbReference>
<dbReference type="PRINTS" id="PR00081">
    <property type="entry name" value="GDHRDH"/>
</dbReference>